<reference evidence="7 8" key="1">
    <citation type="journal article" date="2013" name="Genome Announc.">
        <title>Complete Genome Sequence of Wohlfahrtiimonas chitiniclastica Strain SH04, Isolated from Chrysomya megacephala Collected from Pudong International Airport in China.</title>
        <authorList>
            <person name="Cao X.M."/>
            <person name="Chen T."/>
            <person name="Xu L.Z."/>
            <person name="Yao L.S."/>
            <person name="Qi J."/>
            <person name="Zhang X.L."/>
            <person name="Yan Q.L."/>
            <person name="Deng Y.H."/>
            <person name="Guo T.Y."/>
            <person name="Wang J."/>
            <person name="Hu K.X."/>
            <person name="Xu B.L."/>
        </authorList>
    </citation>
    <scope>NUCLEOTIDE SEQUENCE [LARGE SCALE GENOMIC DNA]</scope>
    <source>
        <strain evidence="7 8">SH04</strain>
    </source>
</reference>
<dbReference type="InterPro" id="IPR013321">
    <property type="entry name" value="Arc_rbn_hlx_hlx"/>
</dbReference>
<keyword evidence="8" id="KW-1185">Reference proteome</keyword>
<accession>L8XT17</accession>
<dbReference type="EMBL" id="AOBV01000024">
    <property type="protein sequence ID" value="ELV07168.1"/>
    <property type="molecule type" value="Genomic_DNA"/>
</dbReference>
<evidence type="ECO:0000256" key="1">
    <source>
        <dbReference type="ARBA" id="ARBA00004496"/>
    </source>
</evidence>
<evidence type="ECO:0000256" key="4">
    <source>
        <dbReference type="ARBA" id="ARBA00022490"/>
    </source>
</evidence>
<protein>
    <recommendedName>
        <fullName evidence="3">Relaxosome protein TraY</fullName>
    </recommendedName>
</protein>
<keyword evidence="4" id="KW-0963">Cytoplasm</keyword>
<dbReference type="Pfam" id="PF05509">
    <property type="entry name" value="TraY"/>
    <property type="match status" value="1"/>
</dbReference>
<evidence type="ECO:0000256" key="3">
    <source>
        <dbReference type="ARBA" id="ARBA00020541"/>
    </source>
</evidence>
<comment type="similarity">
    <text evidence="2">Belongs to the TraY family.</text>
</comment>
<organism evidence="7 8">
    <name type="scientific">Wohlfahrtiimonas chitiniclastica SH04</name>
    <dbReference type="NCBI Taxonomy" id="1261130"/>
    <lineage>
        <taxon>Bacteria</taxon>
        <taxon>Pseudomonadati</taxon>
        <taxon>Pseudomonadota</taxon>
        <taxon>Gammaproteobacteria</taxon>
        <taxon>Cardiobacteriales</taxon>
        <taxon>Ignatzschineriaceae</taxon>
        <taxon>Wohlfahrtiimonas</taxon>
    </lineage>
</organism>
<proteinExistence type="inferred from homology"/>
<comment type="subcellular location">
    <subcellularLocation>
        <location evidence="1">Cytoplasm</location>
    </subcellularLocation>
</comment>
<dbReference type="GO" id="GO:0006355">
    <property type="term" value="P:regulation of DNA-templated transcription"/>
    <property type="evidence" value="ECO:0007669"/>
    <property type="project" value="InterPro"/>
</dbReference>
<dbReference type="GO" id="GO:0005737">
    <property type="term" value="C:cytoplasm"/>
    <property type="evidence" value="ECO:0007669"/>
    <property type="project" value="UniProtKB-SubCell"/>
</dbReference>
<evidence type="ECO:0000256" key="5">
    <source>
        <dbReference type="ARBA" id="ARBA00022971"/>
    </source>
</evidence>
<dbReference type="HOGENOM" id="CLU_2628097_0_0_6"/>
<dbReference type="GO" id="GO:0003677">
    <property type="term" value="F:DNA binding"/>
    <property type="evidence" value="ECO:0007669"/>
    <property type="project" value="UniProtKB-KW"/>
</dbReference>
<feature type="non-terminal residue" evidence="7">
    <location>
        <position position="1"/>
    </location>
</feature>
<dbReference type="InterPro" id="IPR010985">
    <property type="entry name" value="Ribbon_hlx_hlx"/>
</dbReference>
<keyword evidence="6" id="KW-0238">DNA-binding</keyword>
<dbReference type="Gene3D" id="1.10.1220.10">
    <property type="entry name" value="Met repressor-like"/>
    <property type="match status" value="1"/>
</dbReference>
<comment type="caution">
    <text evidence="7">The sequence shown here is derived from an EMBL/GenBank/DDBJ whole genome shotgun (WGS) entry which is preliminary data.</text>
</comment>
<dbReference type="Proteomes" id="UP000011617">
    <property type="component" value="Unassembled WGS sequence"/>
</dbReference>
<evidence type="ECO:0000313" key="8">
    <source>
        <dbReference type="Proteomes" id="UP000011617"/>
    </source>
</evidence>
<dbReference type="SUPFAM" id="SSF47598">
    <property type="entry name" value="Ribbon-helix-helix"/>
    <property type="match status" value="1"/>
</dbReference>
<evidence type="ECO:0000256" key="2">
    <source>
        <dbReference type="ARBA" id="ARBA00007183"/>
    </source>
</evidence>
<dbReference type="InterPro" id="IPR008876">
    <property type="entry name" value="TraY"/>
</dbReference>
<name>L8XT17_9GAMM</name>
<evidence type="ECO:0000256" key="6">
    <source>
        <dbReference type="ARBA" id="ARBA00023125"/>
    </source>
</evidence>
<sequence length="77" mass="8658">EVIMLAIRLPDDIEARLTALANQTGRTKTYYAREAILAHLENLEDYYLASQVVTDVRKGIEKTYSSDEVRAALGLDD</sequence>
<evidence type="ECO:0000313" key="7">
    <source>
        <dbReference type="EMBL" id="ELV07168.1"/>
    </source>
</evidence>
<dbReference type="AlphaFoldDB" id="L8XT17"/>
<gene>
    <name evidence="7" type="ORF">F387_02045</name>
</gene>
<keyword evidence="5" id="KW-0184">Conjugation</keyword>